<comment type="similarity">
    <text evidence="6">Belongs to the DarT ADP-ribosyltransferase family.</text>
</comment>
<evidence type="ECO:0000313" key="9">
    <source>
        <dbReference type="EMBL" id="MFD1720727.1"/>
    </source>
</evidence>
<evidence type="ECO:0000256" key="6">
    <source>
        <dbReference type="PROSITE-ProRule" id="PRU01362"/>
    </source>
</evidence>
<keyword evidence="10" id="KW-1185">Reference proteome</keyword>
<feature type="domain" description="DarT" evidence="8">
    <location>
        <begin position="65"/>
        <end position="256"/>
    </location>
</feature>
<dbReference type="Pfam" id="PF14487">
    <property type="entry name" value="DarT"/>
    <property type="match status" value="1"/>
</dbReference>
<keyword evidence="3 6" id="KW-0808">Transferase</keyword>
<dbReference type="InterPro" id="IPR029494">
    <property type="entry name" value="DarT"/>
</dbReference>
<comment type="catalytic activity">
    <reaction evidence="6">
        <text>a thymidine in DNA + NAD(+) = an N-(ADP-alpha-D-ribosyl)-thymidine in DNA + nicotinamide + H(+)</text>
        <dbReference type="Rhea" id="RHEA:71651"/>
        <dbReference type="Rhea" id="RHEA-COMP:13556"/>
        <dbReference type="Rhea" id="RHEA-COMP:18051"/>
        <dbReference type="ChEBI" id="CHEBI:15378"/>
        <dbReference type="ChEBI" id="CHEBI:17154"/>
        <dbReference type="ChEBI" id="CHEBI:57540"/>
        <dbReference type="ChEBI" id="CHEBI:137386"/>
        <dbReference type="ChEBI" id="CHEBI:191199"/>
    </reaction>
</comment>
<evidence type="ECO:0000256" key="3">
    <source>
        <dbReference type="ARBA" id="ARBA00022679"/>
    </source>
</evidence>
<dbReference type="EMBL" id="JBHUEA010000004">
    <property type="protein sequence ID" value="MFD1720727.1"/>
    <property type="molecule type" value="Genomic_DNA"/>
</dbReference>
<reference evidence="10" key="1">
    <citation type="journal article" date="2019" name="Int. J. Syst. Evol. Microbiol.">
        <title>The Global Catalogue of Microorganisms (GCM) 10K type strain sequencing project: providing services to taxonomists for standard genome sequencing and annotation.</title>
        <authorList>
            <consortium name="The Broad Institute Genomics Platform"/>
            <consortium name="The Broad Institute Genome Sequencing Center for Infectious Disease"/>
            <person name="Wu L."/>
            <person name="Ma J."/>
        </authorList>
    </citation>
    <scope>NUCLEOTIDE SEQUENCE [LARGE SCALE GENOMIC DNA]</scope>
    <source>
        <strain evidence="10">CGMCC 1.12471</strain>
    </source>
</reference>
<evidence type="ECO:0000259" key="8">
    <source>
        <dbReference type="PROSITE" id="PS52018"/>
    </source>
</evidence>
<organism evidence="9 10">
    <name type="scientific">Amnibacterium endophyticum</name>
    <dbReference type="NCBI Taxonomy" id="2109337"/>
    <lineage>
        <taxon>Bacteria</taxon>
        <taxon>Bacillati</taxon>
        <taxon>Actinomycetota</taxon>
        <taxon>Actinomycetes</taxon>
        <taxon>Micrococcales</taxon>
        <taxon>Microbacteriaceae</taxon>
        <taxon>Amnibacterium</taxon>
    </lineage>
</organism>
<keyword evidence="2 6" id="KW-0328">Glycosyltransferase</keyword>
<dbReference type="RefSeq" id="WP_377932325.1">
    <property type="nucleotide sequence ID" value="NZ_JBHUEA010000004.1"/>
</dbReference>
<feature type="binding site" evidence="6">
    <location>
        <begin position="69"/>
        <end position="71"/>
    </location>
    <ligand>
        <name>NAD(+)</name>
        <dbReference type="ChEBI" id="CHEBI:57540"/>
    </ligand>
</feature>
<name>A0ABW4LCF1_9MICO</name>
<dbReference type="PROSITE" id="PS52018">
    <property type="entry name" value="DART"/>
    <property type="match status" value="1"/>
</dbReference>
<keyword evidence="5 6" id="KW-0238">DNA-binding</keyword>
<dbReference type="Proteomes" id="UP001597347">
    <property type="component" value="Unassembled WGS sequence"/>
</dbReference>
<comment type="caution">
    <text evidence="6">Lacks conserved residue(s) required for the propagation of feature annotation.</text>
</comment>
<feature type="region of interest" description="Disordered" evidence="7">
    <location>
        <begin position="26"/>
        <end position="61"/>
    </location>
</feature>
<feature type="active site" description="Proton acceptor" evidence="6">
    <location>
        <position position="107"/>
    </location>
</feature>
<evidence type="ECO:0000313" key="10">
    <source>
        <dbReference type="Proteomes" id="UP001597347"/>
    </source>
</evidence>
<sequence>MTECIHGFDEGMCDICFPRVAPQPVSALASPPSRPASRASATATRPKRVAPPAGRPATVPPFGARRLYHWTHLTNLESILLDGDLRSRASGVEPDVDVAAPLVRDLRARADVGDGRTVTDFVPFAASPDSDRWAEVRTGAEGAQWSAAARATSATDYALLVVTGKELGADVVVADGDASAPLTAFTIGEPAKAVARLTRTDPDLVAAEVLVPGPVPLSAVSLIAVANEPARARVRGMFRDVEGAAPRVVVHPPWFVPAS</sequence>
<feature type="active site" evidence="6">
    <location>
        <position position="208"/>
    </location>
</feature>
<feature type="compositionally biased region" description="Low complexity" evidence="7">
    <location>
        <begin position="26"/>
        <end position="44"/>
    </location>
</feature>
<evidence type="ECO:0000256" key="5">
    <source>
        <dbReference type="ARBA" id="ARBA00023125"/>
    </source>
</evidence>
<evidence type="ECO:0000256" key="2">
    <source>
        <dbReference type="ARBA" id="ARBA00022676"/>
    </source>
</evidence>
<evidence type="ECO:0000256" key="4">
    <source>
        <dbReference type="ARBA" id="ARBA00022695"/>
    </source>
</evidence>
<feature type="binding site" evidence="6">
    <location>
        <position position="107"/>
    </location>
    <ligand>
        <name>NAD(+)</name>
        <dbReference type="ChEBI" id="CHEBI:57540"/>
    </ligand>
</feature>
<keyword evidence="4 6" id="KW-0548">Nucleotidyltransferase</keyword>
<evidence type="ECO:0000256" key="7">
    <source>
        <dbReference type="SAM" id="MobiDB-lite"/>
    </source>
</evidence>
<evidence type="ECO:0000256" key="1">
    <source>
        <dbReference type="ARBA" id="ARBA00022649"/>
    </source>
</evidence>
<protein>
    <submittedName>
        <fullName evidence="9">DarT ssDNA thymidine ADP-ribosyltransferase family protein</fullName>
    </submittedName>
</protein>
<comment type="caution">
    <text evidence="9">The sequence shown here is derived from an EMBL/GenBank/DDBJ whole genome shotgun (WGS) entry which is preliminary data.</text>
</comment>
<keyword evidence="1 6" id="KW-1277">Toxin-antitoxin system</keyword>
<accession>A0ABW4LCF1</accession>
<proteinExistence type="inferred from homology"/>
<gene>
    <name evidence="9" type="ORF">ACFSBI_04135</name>
</gene>